<evidence type="ECO:0000256" key="7">
    <source>
        <dbReference type="ARBA" id="ARBA00022840"/>
    </source>
</evidence>
<dbReference type="PATRIC" id="fig|45067.4.peg.1684"/>
<dbReference type="RefSeq" id="WP_028372380.1">
    <property type="nucleotide sequence ID" value="NZ_CAAAJD010000002.1"/>
</dbReference>
<dbReference type="Pfam" id="PF06508">
    <property type="entry name" value="QueC"/>
    <property type="match status" value="1"/>
</dbReference>
<evidence type="ECO:0000256" key="2">
    <source>
        <dbReference type="ARBA" id="ARBA00022598"/>
    </source>
</evidence>
<dbReference type="PIRSF" id="PIRSF006293">
    <property type="entry name" value="ExsB"/>
    <property type="match status" value="1"/>
</dbReference>
<dbReference type="NCBIfam" id="TIGR00364">
    <property type="entry name" value="7-cyano-7-deazaguanine synthase QueC"/>
    <property type="match status" value="1"/>
</dbReference>
<comment type="similarity">
    <text evidence="8 11">Belongs to the QueC family.</text>
</comment>
<dbReference type="UniPathway" id="UPA00391"/>
<organism evidence="12 13">
    <name type="scientific">Legionella lansingensis</name>
    <dbReference type="NCBI Taxonomy" id="45067"/>
    <lineage>
        <taxon>Bacteria</taxon>
        <taxon>Pseudomonadati</taxon>
        <taxon>Pseudomonadota</taxon>
        <taxon>Gammaproteobacteria</taxon>
        <taxon>Legionellales</taxon>
        <taxon>Legionellaceae</taxon>
        <taxon>Legionella</taxon>
    </lineage>
</organism>
<evidence type="ECO:0000256" key="4">
    <source>
        <dbReference type="ARBA" id="ARBA00022741"/>
    </source>
</evidence>
<proteinExistence type="inferred from homology"/>
<keyword evidence="7 11" id="KW-0067">ATP-binding</keyword>
<feature type="binding site" evidence="11">
    <location>
        <position position="204"/>
    </location>
    <ligand>
        <name>Zn(2+)</name>
        <dbReference type="ChEBI" id="CHEBI:29105"/>
    </ligand>
</feature>
<keyword evidence="6 11" id="KW-0862">Zinc</keyword>
<keyword evidence="13" id="KW-1185">Reference proteome</keyword>
<dbReference type="PANTHER" id="PTHR42914:SF1">
    <property type="entry name" value="7-CYANO-7-DEAZAGUANINE SYNTHASE"/>
    <property type="match status" value="1"/>
</dbReference>
<dbReference type="InterPro" id="IPR014729">
    <property type="entry name" value="Rossmann-like_a/b/a_fold"/>
</dbReference>
<feature type="binding site" evidence="11">
    <location>
        <position position="188"/>
    </location>
    <ligand>
        <name>Zn(2+)</name>
        <dbReference type="ChEBI" id="CHEBI:29105"/>
    </ligand>
</feature>
<keyword evidence="2 11" id="KW-0436">Ligase</keyword>
<evidence type="ECO:0000313" key="13">
    <source>
        <dbReference type="Proteomes" id="UP000054869"/>
    </source>
</evidence>
<dbReference type="EMBL" id="LNYI01000033">
    <property type="protein sequence ID" value="KTD20877.1"/>
    <property type="molecule type" value="Genomic_DNA"/>
</dbReference>
<accession>A0A0W0VLP4</accession>
<keyword evidence="4 11" id="KW-0547">Nucleotide-binding</keyword>
<comment type="cofactor">
    <cofactor evidence="11">
        <name>Zn(2+)</name>
        <dbReference type="ChEBI" id="CHEBI:29105"/>
    </cofactor>
    <text evidence="11">Binds 1 zinc ion per subunit.</text>
</comment>
<dbReference type="HAMAP" id="MF_01633">
    <property type="entry name" value="QueC"/>
    <property type="match status" value="1"/>
</dbReference>
<name>A0A0W0VLP4_9GAMM</name>
<feature type="binding site" evidence="11">
    <location>
        <position position="201"/>
    </location>
    <ligand>
        <name>Zn(2+)</name>
        <dbReference type="ChEBI" id="CHEBI:29105"/>
    </ligand>
</feature>
<reference evidence="12 13" key="1">
    <citation type="submission" date="2015-11" db="EMBL/GenBank/DDBJ databases">
        <title>Genomic analysis of 38 Legionella species identifies large and diverse effector repertoires.</title>
        <authorList>
            <person name="Burstein D."/>
            <person name="Amaro F."/>
            <person name="Zusman T."/>
            <person name="Lifshitz Z."/>
            <person name="Cohen O."/>
            <person name="Gilbert J.A."/>
            <person name="Pupko T."/>
            <person name="Shuman H.A."/>
            <person name="Segal G."/>
        </authorList>
    </citation>
    <scope>NUCLEOTIDE SEQUENCE [LARGE SCALE GENOMIC DNA]</scope>
    <source>
        <strain evidence="12 13">ATCC 49751</strain>
    </source>
</reference>
<feature type="binding site" evidence="11">
    <location>
        <position position="198"/>
    </location>
    <ligand>
        <name>Zn(2+)</name>
        <dbReference type="ChEBI" id="CHEBI:29105"/>
    </ligand>
</feature>
<dbReference type="PANTHER" id="PTHR42914">
    <property type="entry name" value="7-CYANO-7-DEAZAGUANINE SYNTHASE"/>
    <property type="match status" value="1"/>
</dbReference>
<evidence type="ECO:0000256" key="8">
    <source>
        <dbReference type="ARBA" id="ARBA00037993"/>
    </source>
</evidence>
<dbReference type="eggNOG" id="COG0603">
    <property type="taxonomic scope" value="Bacteria"/>
</dbReference>
<sequence>MKKAVVLLSGGLDSATCLAIAKTQGFACYALSFAYGQRHTAELTAACRVAKHLEAVEHRIVNLDIGQFGGSALTDKSIAVPNYSGAQTIPVTYVPARNTIFLAIAVGFAEVIDARDIFIGVSAIDYSGYPDCRSEFIEAFQKVANLGTKAGVAGDLFTLHAPLQFLSKAETILKGTSLGLDYSLTVSCYQATETGEACGRCDSCIFRKQGFAAAKWPDPTKYK</sequence>
<keyword evidence="3 11" id="KW-0479">Metal-binding</keyword>
<comment type="caution">
    <text evidence="12">The sequence shown here is derived from an EMBL/GenBank/DDBJ whole genome shotgun (WGS) entry which is preliminary data.</text>
</comment>
<evidence type="ECO:0000256" key="9">
    <source>
        <dbReference type="ARBA" id="ARBA00039149"/>
    </source>
</evidence>
<evidence type="ECO:0000256" key="11">
    <source>
        <dbReference type="HAMAP-Rule" id="MF_01633"/>
    </source>
</evidence>
<comment type="catalytic activity">
    <reaction evidence="10 11">
        <text>7-carboxy-7-carbaguanine + NH4(+) + 2 ATP = 7-cyano-7-carbaguanine + 2 AMP + 2 diphosphate + 2 H(+)</text>
        <dbReference type="Rhea" id="RHEA:27982"/>
        <dbReference type="ChEBI" id="CHEBI:15378"/>
        <dbReference type="ChEBI" id="CHEBI:28938"/>
        <dbReference type="ChEBI" id="CHEBI:30616"/>
        <dbReference type="ChEBI" id="CHEBI:33019"/>
        <dbReference type="ChEBI" id="CHEBI:45075"/>
        <dbReference type="ChEBI" id="CHEBI:61036"/>
        <dbReference type="ChEBI" id="CHEBI:456215"/>
        <dbReference type="EC" id="6.3.4.20"/>
    </reaction>
</comment>
<dbReference type="OrthoDB" id="9789567at2"/>
<dbReference type="GO" id="GO:0005524">
    <property type="term" value="F:ATP binding"/>
    <property type="evidence" value="ECO:0007669"/>
    <property type="project" value="UniProtKB-UniRule"/>
</dbReference>
<evidence type="ECO:0000256" key="6">
    <source>
        <dbReference type="ARBA" id="ARBA00022833"/>
    </source>
</evidence>
<comment type="function">
    <text evidence="11">Catalyzes the ATP-dependent conversion of 7-carboxy-7-deazaguanine (CDG) to 7-cyano-7-deazaguanine (preQ(0)).</text>
</comment>
<evidence type="ECO:0000256" key="1">
    <source>
        <dbReference type="ARBA" id="ARBA00005061"/>
    </source>
</evidence>
<dbReference type="AlphaFoldDB" id="A0A0W0VLP4"/>
<protein>
    <recommendedName>
        <fullName evidence="9 11">7-cyano-7-deazaguanine synthase</fullName>
        <ecNumber evidence="9 11">6.3.4.20</ecNumber>
    </recommendedName>
    <alternativeName>
        <fullName evidence="11">7-cyano-7-carbaguanine synthase</fullName>
    </alternativeName>
    <alternativeName>
        <fullName evidence="11">PreQ(0) synthase</fullName>
    </alternativeName>
    <alternativeName>
        <fullName evidence="11">Queuosine biosynthesis protein QueC</fullName>
    </alternativeName>
</protein>
<gene>
    <name evidence="11" type="primary">queC</name>
    <name evidence="12" type="ORF">Llan_1607</name>
</gene>
<dbReference type="CDD" id="cd01995">
    <property type="entry name" value="QueC-like"/>
    <property type="match status" value="1"/>
</dbReference>
<dbReference type="SUPFAM" id="SSF52402">
    <property type="entry name" value="Adenine nucleotide alpha hydrolases-like"/>
    <property type="match status" value="1"/>
</dbReference>
<keyword evidence="5 11" id="KW-0671">Queuosine biosynthesis</keyword>
<dbReference type="GO" id="GO:0008270">
    <property type="term" value="F:zinc ion binding"/>
    <property type="evidence" value="ECO:0007669"/>
    <property type="project" value="UniProtKB-UniRule"/>
</dbReference>
<dbReference type="STRING" id="45067.Llan_1607"/>
<dbReference type="Gene3D" id="3.40.50.620">
    <property type="entry name" value="HUPs"/>
    <property type="match status" value="1"/>
</dbReference>
<evidence type="ECO:0000256" key="10">
    <source>
        <dbReference type="ARBA" id="ARBA00047890"/>
    </source>
</evidence>
<dbReference type="Proteomes" id="UP000054869">
    <property type="component" value="Unassembled WGS sequence"/>
</dbReference>
<evidence type="ECO:0000313" key="12">
    <source>
        <dbReference type="EMBL" id="KTD20877.1"/>
    </source>
</evidence>
<dbReference type="EC" id="6.3.4.20" evidence="9 11"/>
<comment type="pathway">
    <text evidence="1 11">Purine metabolism; 7-cyano-7-deazaguanine biosynthesis.</text>
</comment>
<feature type="binding site" evidence="11">
    <location>
        <begin position="8"/>
        <end position="18"/>
    </location>
    <ligand>
        <name>ATP</name>
        <dbReference type="ChEBI" id="CHEBI:30616"/>
    </ligand>
</feature>
<dbReference type="GO" id="GO:0008616">
    <property type="term" value="P:tRNA queuosine(34) biosynthetic process"/>
    <property type="evidence" value="ECO:0007669"/>
    <property type="project" value="UniProtKB-UniRule"/>
</dbReference>
<dbReference type="GO" id="GO:0016879">
    <property type="term" value="F:ligase activity, forming carbon-nitrogen bonds"/>
    <property type="evidence" value="ECO:0007669"/>
    <property type="project" value="UniProtKB-UniRule"/>
</dbReference>
<evidence type="ECO:0000256" key="3">
    <source>
        <dbReference type="ARBA" id="ARBA00022723"/>
    </source>
</evidence>
<evidence type="ECO:0000256" key="5">
    <source>
        <dbReference type="ARBA" id="ARBA00022785"/>
    </source>
</evidence>
<dbReference type="InterPro" id="IPR018317">
    <property type="entry name" value="QueC"/>
</dbReference>